<name>A0A9N8ZPV9_9GLOM</name>
<keyword evidence="2" id="KW-1185">Reference proteome</keyword>
<reference evidence="1" key="1">
    <citation type="submission" date="2021-06" db="EMBL/GenBank/DDBJ databases">
        <authorList>
            <person name="Kallberg Y."/>
            <person name="Tangrot J."/>
            <person name="Rosling A."/>
        </authorList>
    </citation>
    <scope>NUCLEOTIDE SEQUENCE</scope>
    <source>
        <strain evidence="1">CL551</strain>
    </source>
</reference>
<organism evidence="1 2">
    <name type="scientific">Acaulospora morrowiae</name>
    <dbReference type="NCBI Taxonomy" id="94023"/>
    <lineage>
        <taxon>Eukaryota</taxon>
        <taxon>Fungi</taxon>
        <taxon>Fungi incertae sedis</taxon>
        <taxon>Mucoromycota</taxon>
        <taxon>Glomeromycotina</taxon>
        <taxon>Glomeromycetes</taxon>
        <taxon>Diversisporales</taxon>
        <taxon>Acaulosporaceae</taxon>
        <taxon>Acaulospora</taxon>
    </lineage>
</organism>
<dbReference type="EMBL" id="CAJVPV010001628">
    <property type="protein sequence ID" value="CAG8503213.1"/>
    <property type="molecule type" value="Genomic_DNA"/>
</dbReference>
<comment type="caution">
    <text evidence="1">The sequence shown here is derived from an EMBL/GenBank/DDBJ whole genome shotgun (WGS) entry which is preliminary data.</text>
</comment>
<proteinExistence type="predicted"/>
<accession>A0A9N8ZPV9</accession>
<dbReference type="Proteomes" id="UP000789342">
    <property type="component" value="Unassembled WGS sequence"/>
</dbReference>
<evidence type="ECO:0000313" key="2">
    <source>
        <dbReference type="Proteomes" id="UP000789342"/>
    </source>
</evidence>
<dbReference type="AlphaFoldDB" id="A0A9N8ZPV9"/>
<gene>
    <name evidence="1" type="ORF">AMORRO_LOCUS3356</name>
</gene>
<sequence length="79" mass="9200">MESASGISTIQLEILRKFYQYCNQCITYVIGSAKPNNLFLEVPRRTYETKNIRLTNTNGCETFPAERQVTKLIFHEIPR</sequence>
<protein>
    <submittedName>
        <fullName evidence="1">12939_t:CDS:1</fullName>
    </submittedName>
</protein>
<evidence type="ECO:0000313" key="1">
    <source>
        <dbReference type="EMBL" id="CAG8503213.1"/>
    </source>
</evidence>